<evidence type="ECO:0000313" key="2">
    <source>
        <dbReference type="Proteomes" id="UP001179181"/>
    </source>
</evidence>
<keyword evidence="2" id="KW-1185">Reference proteome</keyword>
<dbReference type="Proteomes" id="UP001179181">
    <property type="component" value="Unassembled WGS sequence"/>
</dbReference>
<comment type="caution">
    <text evidence="1">The sequence shown here is derived from an EMBL/GenBank/DDBJ whole genome shotgun (WGS) entry which is preliminary data.</text>
</comment>
<accession>A0ABX0UM63</accession>
<protein>
    <submittedName>
        <fullName evidence="1">Uncharacterized protein</fullName>
    </submittedName>
</protein>
<sequence length="166" mass="18700">MHTLRNCLLLMLVGVNFLNCSSGESLLTINEIFGYSKDAKDHIIFLNFKITELGPGKNERVRLVKAASGAGRTKNLNAPVHSPHYIEVVPRYKTGRIEVGMAFEHPLYRSVEVPGHDGTIIKQSVIAKEGILHVRFQEDRNMDRIELYSITPDRGSVKIYTLNLKP</sequence>
<dbReference type="RefSeq" id="WP_167271709.1">
    <property type="nucleotide sequence ID" value="NZ_JAASQJ010000003.1"/>
</dbReference>
<evidence type="ECO:0000313" key="1">
    <source>
        <dbReference type="EMBL" id="NIJ54007.1"/>
    </source>
</evidence>
<dbReference type="EMBL" id="JAASQJ010000003">
    <property type="protein sequence ID" value="NIJ54007.1"/>
    <property type="molecule type" value="Genomic_DNA"/>
</dbReference>
<proteinExistence type="predicted"/>
<organism evidence="1 2">
    <name type="scientific">Dyadobacter arcticus</name>
    <dbReference type="NCBI Taxonomy" id="1078754"/>
    <lineage>
        <taxon>Bacteria</taxon>
        <taxon>Pseudomonadati</taxon>
        <taxon>Bacteroidota</taxon>
        <taxon>Cytophagia</taxon>
        <taxon>Cytophagales</taxon>
        <taxon>Spirosomataceae</taxon>
        <taxon>Dyadobacter</taxon>
    </lineage>
</organism>
<gene>
    <name evidence="1" type="ORF">FHS68_003189</name>
</gene>
<name>A0ABX0UM63_9BACT</name>
<reference evidence="1 2" key="1">
    <citation type="submission" date="2020-03" db="EMBL/GenBank/DDBJ databases">
        <title>Genomic Encyclopedia of Type Strains, Phase IV (KMG-IV): sequencing the most valuable type-strain genomes for metagenomic binning, comparative biology and taxonomic classification.</title>
        <authorList>
            <person name="Goeker M."/>
        </authorList>
    </citation>
    <scope>NUCLEOTIDE SEQUENCE [LARGE SCALE GENOMIC DNA]</scope>
    <source>
        <strain evidence="1 2">DSM 102865</strain>
    </source>
</reference>